<organism evidence="2 3">
    <name type="scientific">Mycena alexandri</name>
    <dbReference type="NCBI Taxonomy" id="1745969"/>
    <lineage>
        <taxon>Eukaryota</taxon>
        <taxon>Fungi</taxon>
        <taxon>Dikarya</taxon>
        <taxon>Basidiomycota</taxon>
        <taxon>Agaricomycotina</taxon>
        <taxon>Agaricomycetes</taxon>
        <taxon>Agaricomycetidae</taxon>
        <taxon>Agaricales</taxon>
        <taxon>Marasmiineae</taxon>
        <taxon>Mycenaceae</taxon>
        <taxon>Mycena</taxon>
    </lineage>
</organism>
<protein>
    <submittedName>
        <fullName evidence="2">Uncharacterized protein</fullName>
    </submittedName>
</protein>
<evidence type="ECO:0000313" key="2">
    <source>
        <dbReference type="EMBL" id="KAJ7035775.1"/>
    </source>
</evidence>
<dbReference type="EMBL" id="JARJCM010000048">
    <property type="protein sequence ID" value="KAJ7035775.1"/>
    <property type="molecule type" value="Genomic_DNA"/>
</dbReference>
<keyword evidence="3" id="KW-1185">Reference proteome</keyword>
<feature type="non-terminal residue" evidence="2">
    <location>
        <position position="108"/>
    </location>
</feature>
<dbReference type="AlphaFoldDB" id="A0AAD6SXR7"/>
<feature type="compositionally biased region" description="Basic and acidic residues" evidence="1">
    <location>
        <begin position="20"/>
        <end position="30"/>
    </location>
</feature>
<evidence type="ECO:0000256" key="1">
    <source>
        <dbReference type="SAM" id="MobiDB-lite"/>
    </source>
</evidence>
<feature type="non-terminal residue" evidence="2">
    <location>
        <position position="1"/>
    </location>
</feature>
<accession>A0AAD6SXR7</accession>
<gene>
    <name evidence="2" type="ORF">C8F04DRAFT_930090</name>
</gene>
<dbReference type="Proteomes" id="UP001218188">
    <property type="component" value="Unassembled WGS sequence"/>
</dbReference>
<feature type="region of interest" description="Disordered" evidence="1">
    <location>
        <begin position="1"/>
        <end position="30"/>
    </location>
</feature>
<comment type="caution">
    <text evidence="2">The sequence shown here is derived from an EMBL/GenBank/DDBJ whole genome shotgun (WGS) entry which is preliminary data.</text>
</comment>
<name>A0AAD6SXR7_9AGAR</name>
<reference evidence="2" key="1">
    <citation type="submission" date="2023-03" db="EMBL/GenBank/DDBJ databases">
        <title>Massive genome expansion in bonnet fungi (Mycena s.s.) driven by repeated elements and novel gene families across ecological guilds.</title>
        <authorList>
            <consortium name="Lawrence Berkeley National Laboratory"/>
            <person name="Harder C.B."/>
            <person name="Miyauchi S."/>
            <person name="Viragh M."/>
            <person name="Kuo A."/>
            <person name="Thoen E."/>
            <person name="Andreopoulos B."/>
            <person name="Lu D."/>
            <person name="Skrede I."/>
            <person name="Drula E."/>
            <person name="Henrissat B."/>
            <person name="Morin E."/>
            <person name="Kohler A."/>
            <person name="Barry K."/>
            <person name="LaButti K."/>
            <person name="Morin E."/>
            <person name="Salamov A."/>
            <person name="Lipzen A."/>
            <person name="Mereny Z."/>
            <person name="Hegedus B."/>
            <person name="Baldrian P."/>
            <person name="Stursova M."/>
            <person name="Weitz H."/>
            <person name="Taylor A."/>
            <person name="Grigoriev I.V."/>
            <person name="Nagy L.G."/>
            <person name="Martin F."/>
            <person name="Kauserud H."/>
        </authorList>
    </citation>
    <scope>NUCLEOTIDE SEQUENCE</scope>
    <source>
        <strain evidence="2">CBHHK200</strain>
    </source>
</reference>
<evidence type="ECO:0000313" key="3">
    <source>
        <dbReference type="Proteomes" id="UP001218188"/>
    </source>
</evidence>
<proteinExistence type="predicted"/>
<sequence length="108" mass="12197">LYPTELKASNTIPTHKPAKKDKSSSKAWRPVEQHASVLAKPLERLMPNRISFLPETCGVFDRDEYGGRLSHSTLQAASSFIHQSRKHMDRGMIVTTLFFNPKGAYNNI</sequence>